<evidence type="ECO:0000313" key="2">
    <source>
        <dbReference type="EMBL" id="PGG98863.1"/>
    </source>
</evidence>
<dbReference type="AlphaFoldDB" id="A0A2B7WHM9"/>
<dbReference type="OrthoDB" id="37659at2759"/>
<evidence type="ECO:0000256" key="1">
    <source>
        <dbReference type="SAM" id="MobiDB-lite"/>
    </source>
</evidence>
<gene>
    <name evidence="2" type="ORF">AJ80_09445</name>
</gene>
<sequence length="123" mass="13705">MADQTSVYTAIINDGAVFKHWLSSLTPLRPTINYFSTPAALQKADSASNPQSFKTSTTRASPSPKLNEIAENLPIRNDVKGWNRQDYVLDLLDALGKEGLVDWSERTLAERKRQLEGKQESLA</sequence>
<proteinExistence type="predicted"/>
<feature type="compositionally biased region" description="Polar residues" evidence="1">
    <location>
        <begin position="45"/>
        <end position="61"/>
    </location>
</feature>
<dbReference type="Proteomes" id="UP000224634">
    <property type="component" value="Unassembled WGS sequence"/>
</dbReference>
<name>A0A2B7WHM9_POLH7</name>
<accession>A0A2B7WHM9</accession>
<evidence type="ECO:0000313" key="3">
    <source>
        <dbReference type="Proteomes" id="UP000224634"/>
    </source>
</evidence>
<protein>
    <submittedName>
        <fullName evidence="2">Uncharacterized protein</fullName>
    </submittedName>
</protein>
<reference evidence="2 3" key="1">
    <citation type="submission" date="2017-10" db="EMBL/GenBank/DDBJ databases">
        <title>Comparative genomics in systemic dimorphic fungi from Ajellomycetaceae.</title>
        <authorList>
            <person name="Munoz J.F."/>
            <person name="Mcewen J.G."/>
            <person name="Clay O.K."/>
            <person name="Cuomo C.A."/>
        </authorList>
    </citation>
    <scope>NUCLEOTIDE SEQUENCE [LARGE SCALE GENOMIC DNA]</scope>
    <source>
        <strain evidence="2 3">UAMH7299</strain>
    </source>
</reference>
<keyword evidence="3" id="KW-1185">Reference proteome</keyword>
<comment type="caution">
    <text evidence="2">The sequence shown here is derived from an EMBL/GenBank/DDBJ whole genome shotgun (WGS) entry which is preliminary data.</text>
</comment>
<dbReference type="EMBL" id="PDNA01000282">
    <property type="protein sequence ID" value="PGG98863.1"/>
    <property type="molecule type" value="Genomic_DNA"/>
</dbReference>
<feature type="region of interest" description="Disordered" evidence="1">
    <location>
        <begin position="44"/>
        <end position="65"/>
    </location>
</feature>
<organism evidence="2 3">
    <name type="scientific">Polytolypa hystricis (strain UAMH7299)</name>
    <dbReference type="NCBI Taxonomy" id="1447883"/>
    <lineage>
        <taxon>Eukaryota</taxon>
        <taxon>Fungi</taxon>
        <taxon>Dikarya</taxon>
        <taxon>Ascomycota</taxon>
        <taxon>Pezizomycotina</taxon>
        <taxon>Eurotiomycetes</taxon>
        <taxon>Eurotiomycetidae</taxon>
        <taxon>Onygenales</taxon>
        <taxon>Onygenales incertae sedis</taxon>
        <taxon>Polytolypa</taxon>
    </lineage>
</organism>